<dbReference type="PANTHER" id="PTHR11567:SF211">
    <property type="entry name" value="PROSTATIC ACID PHOSPHATASE"/>
    <property type="match status" value="1"/>
</dbReference>
<evidence type="ECO:0000256" key="4">
    <source>
        <dbReference type="ARBA" id="ARBA00022729"/>
    </source>
</evidence>
<evidence type="ECO:0000256" key="2">
    <source>
        <dbReference type="ARBA" id="ARBA00005375"/>
    </source>
</evidence>
<sequence length="352" mass="41738">MRHGERTPLLKEAYPKDEHDTSDYEPWSLGQLTNKGKMTEYQIGRMLRERYDQFLGSIYHPRDVYAVSTEYDRTKMSLQLTLAGLYPPQEFQQWNSNLKWLAIPTYYVPEKVDMLLRSLHCPLYITALKEAGNMNEVREKIESYHNFYEFLSEKTGLNVTEPYQVYEFYNGLMAQKNMNLTLPEWYTDEVHRTMQEIMFMCYDNYSYTTQLKRLNGGLLVKKFIDNMNPRGDPNNKPSRKIYIYSAHELNIAAFARAHNISILRLPDYGSAFIVEKLRDENSNFYVRIVYWTGVSQELIIRKLEDCDEICPMKTYLELTRNVIPSNEEENCLWDNITKEEVLQLYSEKLNLN</sequence>
<evidence type="ECO:0000256" key="5">
    <source>
        <dbReference type="ARBA" id="ARBA00022801"/>
    </source>
</evidence>
<evidence type="ECO:0000313" key="9">
    <source>
        <dbReference type="EMBL" id="BBF97854.1"/>
    </source>
</evidence>
<keyword evidence="7" id="KW-0325">Glycoprotein</keyword>
<keyword evidence="6" id="KW-1015">Disulfide bond</keyword>
<evidence type="ECO:0000256" key="7">
    <source>
        <dbReference type="ARBA" id="ARBA00023180"/>
    </source>
</evidence>
<evidence type="ECO:0000256" key="6">
    <source>
        <dbReference type="ARBA" id="ARBA00023157"/>
    </source>
</evidence>
<name>A0A348G5Y1_ODOMO</name>
<reference evidence="9" key="1">
    <citation type="journal article" date="2017" name="Toxins">
        <title>Combined Venom Gland Transcriptomic and Venom Peptidomic Analysis of the Predatory Ant Odontomachus monticola.</title>
        <authorList>
            <person name="Kazuma K."/>
            <person name="Masuko K."/>
            <person name="Konno K."/>
            <person name="Inagaki H."/>
        </authorList>
    </citation>
    <scope>NUCLEOTIDE SEQUENCE</scope>
    <source>
        <tissue evidence="9">Venom gland and sac</tissue>
    </source>
</reference>
<keyword evidence="5" id="KW-0378">Hydrolase</keyword>
<dbReference type="SUPFAM" id="SSF53254">
    <property type="entry name" value="Phosphoglycerate mutase-like"/>
    <property type="match status" value="1"/>
</dbReference>
<gene>
    <name evidence="9" type="primary">ACPH3_OM</name>
</gene>
<accession>A0A348G5Y1</accession>
<dbReference type="EMBL" id="FX985519">
    <property type="protein sequence ID" value="BBF97854.1"/>
    <property type="molecule type" value="mRNA"/>
</dbReference>
<keyword evidence="4" id="KW-0732">Signal</keyword>
<evidence type="ECO:0000256" key="1">
    <source>
        <dbReference type="ARBA" id="ARBA00000032"/>
    </source>
</evidence>
<dbReference type="InterPro" id="IPR029033">
    <property type="entry name" value="His_PPase_superfam"/>
</dbReference>
<dbReference type="AlphaFoldDB" id="A0A348G5Y1"/>
<dbReference type="CDD" id="cd07061">
    <property type="entry name" value="HP_HAP_like"/>
    <property type="match status" value="1"/>
</dbReference>
<dbReference type="GO" id="GO:0003993">
    <property type="term" value="F:acid phosphatase activity"/>
    <property type="evidence" value="ECO:0007669"/>
    <property type="project" value="UniProtKB-EC"/>
</dbReference>
<proteinExistence type="evidence at transcript level"/>
<protein>
    <recommendedName>
        <fullName evidence="3">acid phosphatase</fullName>
        <ecNumber evidence="3">3.1.3.2</ecNumber>
    </recommendedName>
</protein>
<organism evidence="9">
    <name type="scientific">Odontomachus monticola</name>
    <name type="common">Trap-jaw ant</name>
    <dbReference type="NCBI Taxonomy" id="613454"/>
    <lineage>
        <taxon>Eukaryota</taxon>
        <taxon>Metazoa</taxon>
        <taxon>Ecdysozoa</taxon>
        <taxon>Arthropoda</taxon>
        <taxon>Hexapoda</taxon>
        <taxon>Insecta</taxon>
        <taxon>Pterygota</taxon>
        <taxon>Neoptera</taxon>
        <taxon>Endopterygota</taxon>
        <taxon>Hymenoptera</taxon>
        <taxon>Apocrita</taxon>
        <taxon>Aculeata</taxon>
        <taxon>Formicoidea</taxon>
        <taxon>Formicidae</taxon>
        <taxon>Ponerinae</taxon>
        <taxon>Ponerini</taxon>
        <taxon>Odontomachus</taxon>
    </lineage>
</organism>
<dbReference type="Pfam" id="PF00328">
    <property type="entry name" value="His_Phos_2"/>
    <property type="match status" value="1"/>
</dbReference>
<comment type="similarity">
    <text evidence="2">Belongs to the histidine acid phosphatase family.</text>
</comment>
<dbReference type="InterPro" id="IPR050645">
    <property type="entry name" value="Histidine_acid_phosphatase"/>
</dbReference>
<dbReference type="EC" id="3.1.3.2" evidence="3"/>
<evidence type="ECO:0000256" key="3">
    <source>
        <dbReference type="ARBA" id="ARBA00012646"/>
    </source>
</evidence>
<feature type="region of interest" description="Disordered" evidence="8">
    <location>
        <begin position="1"/>
        <end position="22"/>
    </location>
</feature>
<evidence type="ECO:0000256" key="8">
    <source>
        <dbReference type="SAM" id="MobiDB-lite"/>
    </source>
</evidence>
<comment type="catalytic activity">
    <reaction evidence="1">
        <text>a phosphate monoester + H2O = an alcohol + phosphate</text>
        <dbReference type="Rhea" id="RHEA:15017"/>
        <dbReference type="ChEBI" id="CHEBI:15377"/>
        <dbReference type="ChEBI" id="CHEBI:30879"/>
        <dbReference type="ChEBI" id="CHEBI:43474"/>
        <dbReference type="ChEBI" id="CHEBI:67140"/>
        <dbReference type="EC" id="3.1.3.2"/>
    </reaction>
</comment>
<dbReference type="InterPro" id="IPR000560">
    <property type="entry name" value="His_Pase_clade-2"/>
</dbReference>
<dbReference type="Gene3D" id="3.40.50.1240">
    <property type="entry name" value="Phosphoglycerate mutase-like"/>
    <property type="match status" value="1"/>
</dbReference>
<dbReference type="PANTHER" id="PTHR11567">
    <property type="entry name" value="ACID PHOSPHATASE-RELATED"/>
    <property type="match status" value="1"/>
</dbReference>